<dbReference type="KEGG" id="pkz:C5L36_0A00745"/>
<dbReference type="VEuPathDB" id="FungiDB:C5L36_0A00745"/>
<dbReference type="EMBL" id="CP028773">
    <property type="protein sequence ID" value="AWU73463.1"/>
    <property type="molecule type" value="Genomic_DNA"/>
</dbReference>
<dbReference type="RefSeq" id="XP_029318940.1">
    <property type="nucleotide sequence ID" value="XM_029463080.1"/>
</dbReference>
<feature type="transmembrane region" description="Helical" evidence="2">
    <location>
        <begin position="217"/>
        <end position="235"/>
    </location>
</feature>
<dbReference type="AlphaFoldDB" id="A0A2U9QWS2"/>
<evidence type="ECO:0000313" key="4">
    <source>
        <dbReference type="EMBL" id="AWU73463.1"/>
    </source>
</evidence>
<organism evidence="4 5">
    <name type="scientific">Pichia kudriavzevii</name>
    <name type="common">Yeast</name>
    <name type="synonym">Issatchenkia orientalis</name>
    <dbReference type="NCBI Taxonomy" id="4909"/>
    <lineage>
        <taxon>Eukaryota</taxon>
        <taxon>Fungi</taxon>
        <taxon>Dikarya</taxon>
        <taxon>Ascomycota</taxon>
        <taxon>Saccharomycotina</taxon>
        <taxon>Pichiomycetes</taxon>
        <taxon>Pichiales</taxon>
        <taxon>Pichiaceae</taxon>
        <taxon>Pichia</taxon>
    </lineage>
</organism>
<sequence length="238" mass="27137">MQFGLLIWVLYSLLDYCLAHTGEYVFAINQINSSFPIPLASIHITDNETTIDPSNLVSEPLEDVCLSFFHARQETPQFKCFNYFENSNVASKNGELIGELRLFMDHSWIDSVSFISTDSPLKITFSNINELHDPQPRLQIPTTELSSKDKSFSNAKDVMTKETSENFEVEGKQEDDKSLKKPKLIDGDVDVDGVEFEEVVKPSNFYKDNQTFIERNWKFILGPIVVIIIIGNLFGPRN</sequence>
<dbReference type="GeneID" id="40381173"/>
<name>A0A2U9QWS2_PICKU</name>
<evidence type="ECO:0000256" key="3">
    <source>
        <dbReference type="SAM" id="SignalP"/>
    </source>
</evidence>
<feature type="region of interest" description="Disordered" evidence="1">
    <location>
        <begin position="144"/>
        <end position="175"/>
    </location>
</feature>
<evidence type="ECO:0000313" key="5">
    <source>
        <dbReference type="Proteomes" id="UP000249293"/>
    </source>
</evidence>
<proteinExistence type="predicted"/>
<feature type="chain" id="PRO_5015858258" description="ER membrane protein complex subunit 10" evidence="3">
    <location>
        <begin position="20"/>
        <end position="238"/>
    </location>
</feature>
<keyword evidence="2" id="KW-1133">Transmembrane helix</keyword>
<evidence type="ECO:0008006" key="6">
    <source>
        <dbReference type="Google" id="ProtNLM"/>
    </source>
</evidence>
<dbReference type="Proteomes" id="UP000249293">
    <property type="component" value="Chromosome 1"/>
</dbReference>
<feature type="signal peptide" evidence="3">
    <location>
        <begin position="1"/>
        <end position="19"/>
    </location>
</feature>
<keyword evidence="3" id="KW-0732">Signal</keyword>
<keyword evidence="5" id="KW-1185">Reference proteome</keyword>
<accession>A0A2U9QWS2</accession>
<gene>
    <name evidence="4" type="ORF">C5L36_0A00745</name>
</gene>
<evidence type="ECO:0000256" key="2">
    <source>
        <dbReference type="SAM" id="Phobius"/>
    </source>
</evidence>
<reference evidence="4 5" key="1">
    <citation type="submission" date="2018-06" db="EMBL/GenBank/DDBJ databases">
        <title>Population genomics shows no distinction between pathogenic Candida krusei and environmental Pichia kudriavzevii: One species, four names.</title>
        <authorList>
            <person name="Douglass A.P."/>
            <person name="Offei B."/>
            <person name="Braun-Galleani S."/>
            <person name="Coughlan A.Y."/>
            <person name="Martos A."/>
            <person name="Ortiz-Merino R.A."/>
            <person name="Byrne K.P."/>
            <person name="Wolfe K.H."/>
        </authorList>
    </citation>
    <scope>NUCLEOTIDE SEQUENCE [LARGE SCALE GENOMIC DNA]</scope>
    <source>
        <strain evidence="4 5">CBS573</strain>
    </source>
</reference>
<keyword evidence="2" id="KW-0812">Transmembrane</keyword>
<feature type="compositionally biased region" description="Basic and acidic residues" evidence="1">
    <location>
        <begin position="158"/>
        <end position="175"/>
    </location>
</feature>
<keyword evidence="2" id="KW-0472">Membrane</keyword>
<evidence type="ECO:0000256" key="1">
    <source>
        <dbReference type="SAM" id="MobiDB-lite"/>
    </source>
</evidence>
<protein>
    <recommendedName>
        <fullName evidence="6">ER membrane protein complex subunit 10</fullName>
    </recommendedName>
</protein>